<feature type="chain" id="PRO_5044835882" evidence="2">
    <location>
        <begin position="25"/>
        <end position="284"/>
    </location>
</feature>
<accession>A0ABD3RF95</accession>
<feature type="signal peptide" evidence="2">
    <location>
        <begin position="1"/>
        <end position="24"/>
    </location>
</feature>
<evidence type="ECO:0000256" key="2">
    <source>
        <dbReference type="SAM" id="SignalP"/>
    </source>
</evidence>
<organism evidence="3 4">
    <name type="scientific">Cyclostephanos tholiformis</name>
    <dbReference type="NCBI Taxonomy" id="382380"/>
    <lineage>
        <taxon>Eukaryota</taxon>
        <taxon>Sar</taxon>
        <taxon>Stramenopiles</taxon>
        <taxon>Ochrophyta</taxon>
        <taxon>Bacillariophyta</taxon>
        <taxon>Coscinodiscophyceae</taxon>
        <taxon>Thalassiosirophycidae</taxon>
        <taxon>Stephanodiscales</taxon>
        <taxon>Stephanodiscaceae</taxon>
        <taxon>Cyclostephanos</taxon>
    </lineage>
</organism>
<proteinExistence type="predicted"/>
<evidence type="ECO:0000313" key="3">
    <source>
        <dbReference type="EMBL" id="KAL3811012.1"/>
    </source>
</evidence>
<feature type="region of interest" description="Disordered" evidence="1">
    <location>
        <begin position="242"/>
        <end position="284"/>
    </location>
</feature>
<feature type="compositionally biased region" description="Polar residues" evidence="1">
    <location>
        <begin position="274"/>
        <end position="284"/>
    </location>
</feature>
<dbReference type="AlphaFoldDB" id="A0ABD3RF95"/>
<comment type="caution">
    <text evidence="3">The sequence shown here is derived from an EMBL/GenBank/DDBJ whole genome shotgun (WGS) entry which is preliminary data.</text>
</comment>
<feature type="compositionally biased region" description="Low complexity" evidence="1">
    <location>
        <begin position="119"/>
        <end position="136"/>
    </location>
</feature>
<evidence type="ECO:0000256" key="1">
    <source>
        <dbReference type="SAM" id="MobiDB-lite"/>
    </source>
</evidence>
<feature type="region of interest" description="Disordered" evidence="1">
    <location>
        <begin position="118"/>
        <end position="142"/>
    </location>
</feature>
<keyword evidence="2" id="KW-0732">Signal</keyword>
<reference evidence="3 4" key="1">
    <citation type="submission" date="2024-10" db="EMBL/GenBank/DDBJ databases">
        <title>Updated reference genomes for cyclostephanoid diatoms.</title>
        <authorList>
            <person name="Roberts W.R."/>
            <person name="Alverson A.J."/>
        </authorList>
    </citation>
    <scope>NUCLEOTIDE SEQUENCE [LARGE SCALE GENOMIC DNA]</scope>
    <source>
        <strain evidence="3 4">AJA228-03</strain>
    </source>
</reference>
<gene>
    <name evidence="3" type="ORF">ACHAXA_002289</name>
</gene>
<dbReference type="EMBL" id="JALLPB020000287">
    <property type="protein sequence ID" value="KAL3811012.1"/>
    <property type="molecule type" value="Genomic_DNA"/>
</dbReference>
<protein>
    <submittedName>
        <fullName evidence="3">Uncharacterized protein</fullName>
    </submittedName>
</protein>
<evidence type="ECO:0000313" key="4">
    <source>
        <dbReference type="Proteomes" id="UP001530377"/>
    </source>
</evidence>
<dbReference type="Proteomes" id="UP001530377">
    <property type="component" value="Unassembled WGS sequence"/>
</dbReference>
<sequence length="284" mass="31170">MTVMPASWPAVLLIVAYCPQETTASLSPGRFGVLPYKVTATPSCHDHRLHRIRGGAAIVDVDDNEDDEGDSDEYDVEEDGEDDVAIAAVDDDGGKLAASTRTVSSKRKTADIKTRVKVAMMSSSSSSGDSAPPKSKSTSRKSFYKRHVPHIIRACLNPYTLIAMTRAYFVSLCDINFMKEGKLGPERTECTSFVENHTSHNGHTIPHFLFACFKLSTLGSHFSPSLPRPPGPIVPMNAMIQRRRMKRRDARRQQSPSSGGPTRLKRKMKPGQAKTLSDLPQLSA</sequence>
<name>A0ABD3RF95_9STRA</name>
<keyword evidence="4" id="KW-1185">Reference proteome</keyword>